<keyword evidence="3" id="KW-1185">Reference proteome</keyword>
<dbReference type="AlphaFoldDB" id="A0A0V1LGA3"/>
<dbReference type="Proteomes" id="UP000054721">
    <property type="component" value="Unassembled WGS sequence"/>
</dbReference>
<evidence type="ECO:0000313" key="1">
    <source>
        <dbReference type="EMBL" id="KRZ58391.1"/>
    </source>
</evidence>
<organism evidence="1 3">
    <name type="scientific">Trichinella nativa</name>
    <dbReference type="NCBI Taxonomy" id="6335"/>
    <lineage>
        <taxon>Eukaryota</taxon>
        <taxon>Metazoa</taxon>
        <taxon>Ecdysozoa</taxon>
        <taxon>Nematoda</taxon>
        <taxon>Enoplea</taxon>
        <taxon>Dorylaimia</taxon>
        <taxon>Trichinellida</taxon>
        <taxon>Trichinellidae</taxon>
        <taxon>Trichinella</taxon>
    </lineage>
</organism>
<name>A0A0V1LGA3_9BILA</name>
<comment type="caution">
    <text evidence="1">The sequence shown here is derived from an EMBL/GenBank/DDBJ whole genome shotgun (WGS) entry which is preliminary data.</text>
</comment>
<accession>A0A0V1LGA3</accession>
<proteinExistence type="predicted"/>
<reference evidence="1 3" key="1">
    <citation type="submission" date="2015-05" db="EMBL/GenBank/DDBJ databases">
        <title>Evolution of Trichinella species and genotypes.</title>
        <authorList>
            <person name="Korhonen P.K."/>
            <person name="Edoardo P."/>
            <person name="Giuseppe L.R."/>
            <person name="Gasser R.B."/>
        </authorList>
    </citation>
    <scope>NUCLEOTIDE SEQUENCE [LARGE SCALE GENOMIC DNA]</scope>
    <source>
        <strain evidence="1">ISS10</strain>
    </source>
</reference>
<evidence type="ECO:0000313" key="3">
    <source>
        <dbReference type="Proteomes" id="UP000054721"/>
    </source>
</evidence>
<dbReference type="EMBL" id="JYDW01000058">
    <property type="protein sequence ID" value="KRZ58397.1"/>
    <property type="molecule type" value="Genomic_DNA"/>
</dbReference>
<protein>
    <submittedName>
        <fullName evidence="1">Uncharacterized protein</fullName>
    </submittedName>
</protein>
<gene>
    <name evidence="1" type="ORF">T02_16493</name>
    <name evidence="2" type="ORF">T02_8294</name>
</gene>
<dbReference type="EMBL" id="JYDW01000058">
    <property type="protein sequence ID" value="KRZ58391.1"/>
    <property type="molecule type" value="Genomic_DNA"/>
</dbReference>
<evidence type="ECO:0000313" key="2">
    <source>
        <dbReference type="EMBL" id="KRZ58397.1"/>
    </source>
</evidence>
<sequence length="73" mass="7996">MELIPVPKPLSDETKAVVTYPPDPVLLKLALFGRICGFETIYCSWTKKFSELNGVGNLGEDAARAIMECHPSS</sequence>